<reference evidence="5 6" key="1">
    <citation type="submission" date="2016-11" db="EMBL/GenBank/DDBJ databases">
        <title>Draft Genome Sequences of Nine Cyanobacterial Strains from Diverse Habitats.</title>
        <authorList>
            <person name="Zhu T."/>
            <person name="Hou S."/>
            <person name="Lu X."/>
            <person name="Hess W.R."/>
        </authorList>
    </citation>
    <scope>NUCLEOTIDE SEQUENCE [LARGE SCALE GENOMIC DNA]</scope>
    <source>
        <strain evidence="5 6">IAM M-71</strain>
    </source>
</reference>
<evidence type="ECO:0000313" key="5">
    <source>
        <dbReference type="EMBL" id="OKH32381.1"/>
    </source>
</evidence>
<dbReference type="OrthoDB" id="9782387at2"/>
<dbReference type="SUPFAM" id="SSF102114">
    <property type="entry name" value="Radical SAM enzymes"/>
    <property type="match status" value="1"/>
</dbReference>
<evidence type="ECO:0000256" key="2">
    <source>
        <dbReference type="ARBA" id="ARBA00022723"/>
    </source>
</evidence>
<dbReference type="AlphaFoldDB" id="A0A1U7I7S0"/>
<dbReference type="InterPro" id="IPR013785">
    <property type="entry name" value="Aldolase_TIM"/>
</dbReference>
<sequence>MAINTEALSARYRSASVDLPGKRLLITNFLNTEQEKDLTEPPNCGGVGRIRHFRRTLGNSGWPLNPLPIDPACKALSLPSTDMIRAQVFQYAACNWRCWYCYVPFELLSANPDYSDWLSPTTLIDRYLAQPDPPPIIDLTGGQPDMVPEWVPWMMAELKNRGLERQVYLWSDDNLSNDYFWQFLKDTDIELIATYPNYGRVCCFKGFNAESFAFNTRAEPALFDQQFELMRRLLTLGIDLYAYPTFTSPSGSSIAEDMRRFVDRLQMLDRNLPLRTVPLQIQKFTPVKERLNHTTFEALQNQQIAIEAWLVELETRYSSEERACNIADVSLRGGK</sequence>
<dbReference type="CDD" id="cd01335">
    <property type="entry name" value="Radical_SAM"/>
    <property type="match status" value="1"/>
</dbReference>
<evidence type="ECO:0008006" key="7">
    <source>
        <dbReference type="Google" id="ProtNLM"/>
    </source>
</evidence>
<dbReference type="Gene3D" id="3.20.20.70">
    <property type="entry name" value="Aldolase class I"/>
    <property type="match status" value="1"/>
</dbReference>
<evidence type="ECO:0000256" key="4">
    <source>
        <dbReference type="ARBA" id="ARBA00023014"/>
    </source>
</evidence>
<protein>
    <recommendedName>
        <fullName evidence="7">Radical SAM core domain-containing protein</fullName>
    </recommendedName>
</protein>
<evidence type="ECO:0000256" key="3">
    <source>
        <dbReference type="ARBA" id="ARBA00023004"/>
    </source>
</evidence>
<gene>
    <name evidence="5" type="ORF">NIES2119_26470</name>
</gene>
<keyword evidence="2" id="KW-0479">Metal-binding</keyword>
<dbReference type="STRING" id="454136.NIES2119_26470"/>
<dbReference type="InterPro" id="IPR007197">
    <property type="entry name" value="rSAM"/>
</dbReference>
<dbReference type="Proteomes" id="UP000185860">
    <property type="component" value="Unassembled WGS sequence"/>
</dbReference>
<organism evidence="5 6">
    <name type="scientific">[Phormidium ambiguum] IAM M-71</name>
    <dbReference type="NCBI Taxonomy" id="454136"/>
    <lineage>
        <taxon>Bacteria</taxon>
        <taxon>Bacillati</taxon>
        <taxon>Cyanobacteriota</taxon>
        <taxon>Cyanophyceae</taxon>
        <taxon>Oscillatoriophycideae</taxon>
        <taxon>Aerosakkonematales</taxon>
        <taxon>Aerosakkonemataceae</taxon>
        <taxon>Floridanema</taxon>
    </lineage>
</organism>
<evidence type="ECO:0000256" key="1">
    <source>
        <dbReference type="ARBA" id="ARBA00022691"/>
    </source>
</evidence>
<dbReference type="GO" id="GO:0046872">
    <property type="term" value="F:metal ion binding"/>
    <property type="evidence" value="ECO:0007669"/>
    <property type="project" value="UniProtKB-KW"/>
</dbReference>
<dbReference type="GO" id="GO:0003824">
    <property type="term" value="F:catalytic activity"/>
    <property type="evidence" value="ECO:0007669"/>
    <property type="project" value="InterPro"/>
</dbReference>
<dbReference type="GO" id="GO:0051536">
    <property type="term" value="F:iron-sulfur cluster binding"/>
    <property type="evidence" value="ECO:0007669"/>
    <property type="project" value="UniProtKB-KW"/>
</dbReference>
<keyword evidence="1" id="KW-0949">S-adenosyl-L-methionine</keyword>
<evidence type="ECO:0000313" key="6">
    <source>
        <dbReference type="Proteomes" id="UP000185860"/>
    </source>
</evidence>
<comment type="caution">
    <text evidence="5">The sequence shown here is derived from an EMBL/GenBank/DDBJ whole genome shotgun (WGS) entry which is preliminary data.</text>
</comment>
<proteinExistence type="predicted"/>
<dbReference type="InterPro" id="IPR058240">
    <property type="entry name" value="rSAM_sf"/>
</dbReference>
<dbReference type="RefSeq" id="WP_073596485.1">
    <property type="nucleotide sequence ID" value="NZ_MRCE01000040.1"/>
</dbReference>
<accession>A0A1U7I7S0</accession>
<keyword evidence="3" id="KW-0408">Iron</keyword>
<dbReference type="SFLD" id="SFLDS00029">
    <property type="entry name" value="Radical_SAM"/>
    <property type="match status" value="1"/>
</dbReference>
<keyword evidence="4" id="KW-0411">Iron-sulfur</keyword>
<name>A0A1U7I7S0_9CYAN</name>
<dbReference type="EMBL" id="MRCE01000040">
    <property type="protein sequence ID" value="OKH32381.1"/>
    <property type="molecule type" value="Genomic_DNA"/>
</dbReference>